<keyword evidence="9" id="KW-0809">Transit peptide</keyword>
<feature type="transmembrane region" description="Helical" evidence="14">
    <location>
        <begin position="201"/>
        <end position="223"/>
    </location>
</feature>
<keyword evidence="10 14" id="KW-1133">Transmembrane helix</keyword>
<keyword evidence="5" id="KW-0813">Transport</keyword>
<organism evidence="15">
    <name type="scientific">Tanacetum cinerariifolium</name>
    <name type="common">Dalmatian daisy</name>
    <name type="synonym">Chrysanthemum cinerariifolium</name>
    <dbReference type="NCBI Taxonomy" id="118510"/>
    <lineage>
        <taxon>Eukaryota</taxon>
        <taxon>Viridiplantae</taxon>
        <taxon>Streptophyta</taxon>
        <taxon>Embryophyta</taxon>
        <taxon>Tracheophyta</taxon>
        <taxon>Spermatophyta</taxon>
        <taxon>Magnoliopsida</taxon>
        <taxon>eudicotyledons</taxon>
        <taxon>Gunneridae</taxon>
        <taxon>Pentapetalae</taxon>
        <taxon>asterids</taxon>
        <taxon>campanulids</taxon>
        <taxon>Asterales</taxon>
        <taxon>Asteraceae</taxon>
        <taxon>Asteroideae</taxon>
        <taxon>Anthemideae</taxon>
        <taxon>Anthemidinae</taxon>
        <taxon>Tanacetum</taxon>
    </lineage>
</organism>
<keyword evidence="11 14" id="KW-0472">Membrane</keyword>
<feature type="transmembrane region" description="Helical" evidence="14">
    <location>
        <begin position="275"/>
        <end position="292"/>
    </location>
</feature>
<comment type="similarity">
    <text evidence="4">Belongs to the bile acid:sodium symporter (BASS) (TC 2.A.28) family.</text>
</comment>
<evidence type="ECO:0000256" key="13">
    <source>
        <dbReference type="ARBA" id="ARBA00076034"/>
    </source>
</evidence>
<proteinExistence type="inferred from homology"/>
<keyword evidence="6" id="KW-0150">Chloroplast</keyword>
<feature type="transmembrane region" description="Helical" evidence="14">
    <location>
        <begin position="112"/>
        <end position="130"/>
    </location>
</feature>
<comment type="subcellular location">
    <subcellularLocation>
        <location evidence="3">Membrane</location>
        <topology evidence="3">Multi-pass membrane protein</topology>
    </subcellularLocation>
    <subcellularLocation>
        <location evidence="2">Plastid</location>
        <location evidence="2">Chloroplast envelope</location>
    </subcellularLocation>
</comment>
<dbReference type="InterPro" id="IPR038770">
    <property type="entry name" value="Na+/solute_symporter_sf"/>
</dbReference>
<sequence>MAGTVVQPLTNLVSPLTRTFPVRSNIRPFLAINSSLISARGILTRTLIIKNQTNSNNQENVFPEKPTPKLSFSVVVERLFSFASSNVLPLALIGGVALGLANPGPGCLAHTYQLSKVSTCGIFIISGLSLRSEDIGAAAEAWPVGLFGLASILLFTPNLSRIILQLQLQPQEFVTGLALFSCMPTTLSSGVALTRLAGGNCALALAMTVTSSLLAIMILPFSISKLIACGLGASVPTGTLFRRLIVTVLLPLIFGKAIRESFKGLANFADNNRKLLSLLSVLFISWVPWIQVSRSRSLLLMIEPAAFLVAIMMGMLLHLILLVFNAISIRCLCAVSGGSKSIFAKKENSTALLLVASQKALPVLVAVVDQLGATFGEPGLLIIPCVAAHLNQIIVDSFLISFWNKKVQSLGNTKVT</sequence>
<name>A0A699HRV3_TANCI</name>
<evidence type="ECO:0000256" key="8">
    <source>
        <dbReference type="ARBA" id="ARBA00022692"/>
    </source>
</evidence>
<evidence type="ECO:0000256" key="3">
    <source>
        <dbReference type="ARBA" id="ARBA00004141"/>
    </source>
</evidence>
<feature type="transmembrane region" description="Helical" evidence="14">
    <location>
        <begin position="142"/>
        <end position="164"/>
    </location>
</feature>
<dbReference type="EMBL" id="BKCJ010195478">
    <property type="protein sequence ID" value="GEY63405.1"/>
    <property type="molecule type" value="Genomic_DNA"/>
</dbReference>
<feature type="transmembrane region" description="Helical" evidence="14">
    <location>
        <begin position="235"/>
        <end position="254"/>
    </location>
</feature>
<dbReference type="GO" id="GO:0016020">
    <property type="term" value="C:membrane"/>
    <property type="evidence" value="ECO:0007669"/>
    <property type="project" value="UniProtKB-SubCell"/>
</dbReference>
<keyword evidence="8 14" id="KW-0812">Transmembrane</keyword>
<evidence type="ECO:0000256" key="6">
    <source>
        <dbReference type="ARBA" id="ARBA00022528"/>
    </source>
</evidence>
<dbReference type="PANTHER" id="PTHR18640">
    <property type="entry name" value="SOLUTE CARRIER FAMILY 10 MEMBER 7"/>
    <property type="match status" value="1"/>
</dbReference>
<dbReference type="Gene3D" id="1.20.1530.20">
    <property type="match status" value="1"/>
</dbReference>
<reference evidence="15" key="1">
    <citation type="journal article" date="2019" name="Sci. Rep.">
        <title>Draft genome of Tanacetum cinerariifolium, the natural source of mosquito coil.</title>
        <authorList>
            <person name="Yamashiro T."/>
            <person name="Shiraishi A."/>
            <person name="Satake H."/>
            <person name="Nakayama K."/>
        </authorList>
    </citation>
    <scope>NUCLEOTIDE SEQUENCE</scope>
</reference>
<evidence type="ECO:0000256" key="2">
    <source>
        <dbReference type="ARBA" id="ARBA00004119"/>
    </source>
</evidence>
<evidence type="ECO:0000313" key="15">
    <source>
        <dbReference type="EMBL" id="GEY63405.1"/>
    </source>
</evidence>
<comment type="caution">
    <text evidence="15">The sequence shown here is derived from an EMBL/GenBank/DDBJ whole genome shotgun (WGS) entry which is preliminary data.</text>
</comment>
<dbReference type="GO" id="GO:0009941">
    <property type="term" value="C:chloroplast envelope"/>
    <property type="evidence" value="ECO:0007669"/>
    <property type="project" value="UniProtKB-SubCell"/>
</dbReference>
<protein>
    <recommendedName>
        <fullName evidence="12">Probable sodium/metabolite cotransporter BASS4, chloroplastic</fullName>
    </recommendedName>
    <alternativeName>
        <fullName evidence="13">Bile acid-sodium symporter family protein 4</fullName>
    </alternativeName>
</protein>
<evidence type="ECO:0000256" key="4">
    <source>
        <dbReference type="ARBA" id="ARBA00006528"/>
    </source>
</evidence>
<feature type="transmembrane region" description="Helical" evidence="14">
    <location>
        <begin position="176"/>
        <end position="194"/>
    </location>
</feature>
<evidence type="ECO:0000256" key="7">
    <source>
        <dbReference type="ARBA" id="ARBA00022640"/>
    </source>
</evidence>
<evidence type="ECO:0000256" key="11">
    <source>
        <dbReference type="ARBA" id="ARBA00023136"/>
    </source>
</evidence>
<gene>
    <name evidence="15" type="ORF">Tci_435379</name>
</gene>
<evidence type="ECO:0000256" key="9">
    <source>
        <dbReference type="ARBA" id="ARBA00022946"/>
    </source>
</evidence>
<comment type="function">
    <text evidence="1">May function as sodium-coupled metabolite transporter across the chloroplast envelope.</text>
</comment>
<dbReference type="FunFam" id="1.20.1530.20:FF:000021">
    <property type="entry name" value="Probable sodium/metabolite cotransporter BASS4, chloroplastic"/>
    <property type="match status" value="1"/>
</dbReference>
<dbReference type="InterPro" id="IPR016833">
    <property type="entry name" value="Put_Na-Bile_cotransptr"/>
</dbReference>
<dbReference type="AlphaFoldDB" id="A0A699HRV3"/>
<feature type="transmembrane region" description="Helical" evidence="14">
    <location>
        <begin position="79"/>
        <end position="100"/>
    </location>
</feature>
<keyword evidence="7" id="KW-0934">Plastid</keyword>
<evidence type="ECO:0000256" key="14">
    <source>
        <dbReference type="SAM" id="Phobius"/>
    </source>
</evidence>
<evidence type="ECO:0000256" key="5">
    <source>
        <dbReference type="ARBA" id="ARBA00022448"/>
    </source>
</evidence>
<dbReference type="PANTHER" id="PTHR18640:SF13">
    <property type="entry name" value="SODIUM BILE ACID COTRANSPORTER-RELATED"/>
    <property type="match status" value="1"/>
</dbReference>
<evidence type="ECO:0000256" key="10">
    <source>
        <dbReference type="ARBA" id="ARBA00022989"/>
    </source>
</evidence>
<evidence type="ECO:0000256" key="1">
    <source>
        <dbReference type="ARBA" id="ARBA00003198"/>
    </source>
</evidence>
<dbReference type="Pfam" id="PF13593">
    <property type="entry name" value="SBF_like"/>
    <property type="match status" value="1"/>
</dbReference>
<feature type="transmembrane region" description="Helical" evidence="14">
    <location>
        <begin position="304"/>
        <end position="329"/>
    </location>
</feature>
<accession>A0A699HRV3</accession>
<evidence type="ECO:0000256" key="12">
    <source>
        <dbReference type="ARBA" id="ARBA00067138"/>
    </source>
</evidence>